<feature type="transmembrane region" description="Helical" evidence="1">
    <location>
        <begin position="152"/>
        <end position="173"/>
    </location>
</feature>
<dbReference type="EMBL" id="ML991835">
    <property type="protein sequence ID" value="KAF2230790.1"/>
    <property type="molecule type" value="Genomic_DNA"/>
</dbReference>
<dbReference type="InterPro" id="IPR049326">
    <property type="entry name" value="Rhodopsin_dom_fungi"/>
</dbReference>
<organism evidence="3 4">
    <name type="scientific">Viridothelium virens</name>
    <name type="common">Speckled blister lichen</name>
    <name type="synonym">Trypethelium virens</name>
    <dbReference type="NCBI Taxonomy" id="1048519"/>
    <lineage>
        <taxon>Eukaryota</taxon>
        <taxon>Fungi</taxon>
        <taxon>Dikarya</taxon>
        <taxon>Ascomycota</taxon>
        <taxon>Pezizomycotina</taxon>
        <taxon>Dothideomycetes</taxon>
        <taxon>Dothideomycetes incertae sedis</taxon>
        <taxon>Trypetheliales</taxon>
        <taxon>Trypetheliaceae</taxon>
        <taxon>Viridothelium</taxon>
    </lineage>
</organism>
<dbReference type="PANTHER" id="PTHR38794">
    <property type="entry name" value="INTEGRAL MEMBRANE PROTEIN"/>
    <property type="match status" value="1"/>
</dbReference>
<feature type="domain" description="Rhodopsin" evidence="2">
    <location>
        <begin position="2"/>
        <end position="212"/>
    </location>
</feature>
<feature type="transmembrane region" description="Helical" evidence="1">
    <location>
        <begin position="46"/>
        <end position="66"/>
    </location>
</feature>
<evidence type="ECO:0000313" key="4">
    <source>
        <dbReference type="Proteomes" id="UP000800092"/>
    </source>
</evidence>
<protein>
    <recommendedName>
        <fullName evidence="2">Rhodopsin domain-containing protein</fullName>
    </recommendedName>
</protein>
<reference evidence="3" key="1">
    <citation type="journal article" date="2020" name="Stud. Mycol.">
        <title>101 Dothideomycetes genomes: a test case for predicting lifestyles and emergence of pathogens.</title>
        <authorList>
            <person name="Haridas S."/>
            <person name="Albert R."/>
            <person name="Binder M."/>
            <person name="Bloem J."/>
            <person name="Labutti K."/>
            <person name="Salamov A."/>
            <person name="Andreopoulos B."/>
            <person name="Baker S."/>
            <person name="Barry K."/>
            <person name="Bills G."/>
            <person name="Bluhm B."/>
            <person name="Cannon C."/>
            <person name="Castanera R."/>
            <person name="Culley D."/>
            <person name="Daum C."/>
            <person name="Ezra D."/>
            <person name="Gonzalez J."/>
            <person name="Henrissat B."/>
            <person name="Kuo A."/>
            <person name="Liang C."/>
            <person name="Lipzen A."/>
            <person name="Lutzoni F."/>
            <person name="Magnuson J."/>
            <person name="Mondo S."/>
            <person name="Nolan M."/>
            <person name="Ohm R."/>
            <person name="Pangilinan J."/>
            <person name="Park H.-J."/>
            <person name="Ramirez L."/>
            <person name="Alfaro M."/>
            <person name="Sun H."/>
            <person name="Tritt A."/>
            <person name="Yoshinaga Y."/>
            <person name="Zwiers L.-H."/>
            <person name="Turgeon B."/>
            <person name="Goodwin S."/>
            <person name="Spatafora J."/>
            <person name="Crous P."/>
            <person name="Grigoriev I."/>
        </authorList>
    </citation>
    <scope>NUCLEOTIDE SEQUENCE</scope>
    <source>
        <strain evidence="3">Tuck. ex Michener</strain>
    </source>
</reference>
<keyword evidence="1" id="KW-0812">Transmembrane</keyword>
<proteinExistence type="predicted"/>
<keyword evidence="4" id="KW-1185">Reference proteome</keyword>
<keyword evidence="1" id="KW-1133">Transmembrane helix</keyword>
<evidence type="ECO:0000313" key="3">
    <source>
        <dbReference type="EMBL" id="KAF2230790.1"/>
    </source>
</evidence>
<sequence length="268" mass="29591">MAFVLAVGQSVTTLLPAAEIWGTSMDENPQRSIQPGLKAHYAGEMLFVSAICLAKLAIPVGLWLVSPVKEHRIANIATGVITAMWALTSILGLAFQCRLPYPWGSHNWRCVDRISLFRYVGVVNILTDVALIILPTVIVAPLHMPLRKRISILLLFNARICAIAATIAQLIYIPRLFSHNYTLEGFPFIVCTQIAQAASFVSACVPYMQPFMESLQSGLLWTDEVQQKTSASNTTSNITSKTSRSNNSYVEIDTQRALTPRAIELQPF</sequence>
<dbReference type="PANTHER" id="PTHR38794:SF1">
    <property type="entry name" value="INTEGRAL MEMBRANE PROTEIN"/>
    <property type="match status" value="1"/>
</dbReference>
<dbReference type="Proteomes" id="UP000800092">
    <property type="component" value="Unassembled WGS sequence"/>
</dbReference>
<dbReference type="AlphaFoldDB" id="A0A6A6GZ68"/>
<name>A0A6A6GZ68_VIRVR</name>
<feature type="transmembrane region" description="Helical" evidence="1">
    <location>
        <begin position="116"/>
        <end position="140"/>
    </location>
</feature>
<gene>
    <name evidence="3" type="ORF">EV356DRAFT_508079</name>
</gene>
<evidence type="ECO:0000259" key="2">
    <source>
        <dbReference type="Pfam" id="PF20684"/>
    </source>
</evidence>
<evidence type="ECO:0000256" key="1">
    <source>
        <dbReference type="SAM" id="Phobius"/>
    </source>
</evidence>
<feature type="transmembrane region" description="Helical" evidence="1">
    <location>
        <begin position="73"/>
        <end position="96"/>
    </location>
</feature>
<dbReference type="OrthoDB" id="3918601at2759"/>
<accession>A0A6A6GZ68</accession>
<keyword evidence="1" id="KW-0472">Membrane</keyword>
<dbReference type="Pfam" id="PF20684">
    <property type="entry name" value="Fung_rhodopsin"/>
    <property type="match status" value="1"/>
</dbReference>